<evidence type="ECO:0000313" key="1">
    <source>
        <dbReference type="EMBL" id="OUS00310.1"/>
    </source>
</evidence>
<name>A0A1Y5FIU4_9BACT</name>
<proteinExistence type="predicted"/>
<protein>
    <submittedName>
        <fullName evidence="1">Uncharacterized protein</fullName>
    </submittedName>
</protein>
<reference evidence="2" key="1">
    <citation type="journal article" date="2017" name="Proc. Natl. Acad. Sci. U.S.A.">
        <title>Simulation of Deepwater Horizon oil plume reveals substrate specialization within a complex community of hydrocarbon-degraders.</title>
        <authorList>
            <person name="Hu P."/>
            <person name="Dubinsky E.A."/>
            <person name="Probst A.J."/>
            <person name="Wang J."/>
            <person name="Sieber C.M.K."/>
            <person name="Tom L.M."/>
            <person name="Gardinali P."/>
            <person name="Banfield J.F."/>
            <person name="Atlas R.M."/>
            <person name="Andersen G.L."/>
        </authorList>
    </citation>
    <scope>NUCLEOTIDE SEQUENCE [LARGE SCALE GENOMIC DNA]</scope>
</reference>
<dbReference type="AlphaFoldDB" id="A0A1Y5FIU4"/>
<dbReference type="Proteomes" id="UP000196531">
    <property type="component" value="Unassembled WGS sequence"/>
</dbReference>
<evidence type="ECO:0000313" key="2">
    <source>
        <dbReference type="Proteomes" id="UP000196531"/>
    </source>
</evidence>
<comment type="caution">
    <text evidence="1">The sequence shown here is derived from an EMBL/GenBank/DDBJ whole genome shotgun (WGS) entry which is preliminary data.</text>
</comment>
<dbReference type="EMBL" id="MAAO01000001">
    <property type="protein sequence ID" value="OUS00310.1"/>
    <property type="molecule type" value="Genomic_DNA"/>
</dbReference>
<gene>
    <name evidence="1" type="ORF">A9Q84_00220</name>
</gene>
<sequence length="77" mass="9060">MKEELLDEYYITSLKEQLKATRIITLTRCFDQNYASSIDLVQCHKEPTKKIIHIFKILNSVDLIHSYELKEDINMAA</sequence>
<organism evidence="1 2">
    <name type="scientific">Halobacteriovorax marinus</name>
    <dbReference type="NCBI Taxonomy" id="97084"/>
    <lineage>
        <taxon>Bacteria</taxon>
        <taxon>Pseudomonadati</taxon>
        <taxon>Bdellovibrionota</taxon>
        <taxon>Bacteriovoracia</taxon>
        <taxon>Bacteriovoracales</taxon>
        <taxon>Halobacteriovoraceae</taxon>
        <taxon>Halobacteriovorax</taxon>
    </lineage>
</organism>
<accession>A0A1Y5FIU4</accession>